<keyword evidence="7 13" id="KW-1133">Transmembrane helix</keyword>
<evidence type="ECO:0000256" key="11">
    <source>
        <dbReference type="ARBA" id="ARBA00032200"/>
    </source>
</evidence>
<keyword evidence="9" id="KW-0446">Lipid-binding</keyword>
<evidence type="ECO:0000256" key="8">
    <source>
        <dbReference type="ARBA" id="ARBA00023065"/>
    </source>
</evidence>
<dbReference type="InterPro" id="IPR000454">
    <property type="entry name" value="ATP_synth_F0_csu"/>
</dbReference>
<feature type="transmembrane region" description="Helical" evidence="13">
    <location>
        <begin position="17"/>
        <end position="35"/>
    </location>
</feature>
<comment type="subcellular location">
    <subcellularLocation>
        <location evidence="1">Membrane</location>
        <topology evidence="1">Multi-pass membrane protein</topology>
    </subcellularLocation>
</comment>
<evidence type="ECO:0000256" key="4">
    <source>
        <dbReference type="ARBA" id="ARBA00022547"/>
    </source>
</evidence>
<dbReference type="InterPro" id="IPR020537">
    <property type="entry name" value="ATP_synth_F0_csu_DDCD_BS"/>
</dbReference>
<keyword evidence="3" id="KW-0813">Transport</keyword>
<keyword evidence="16" id="KW-1185">Reference proteome</keyword>
<keyword evidence="4" id="KW-0138">CF(0)</keyword>
<dbReference type="RefSeq" id="WP_370397543.1">
    <property type="nucleotide sequence ID" value="NZ_JALBUT010000009.1"/>
</dbReference>
<dbReference type="CDD" id="cd18121">
    <property type="entry name" value="ATP-synt_Fo_c"/>
    <property type="match status" value="1"/>
</dbReference>
<evidence type="ECO:0000256" key="1">
    <source>
        <dbReference type="ARBA" id="ARBA00004141"/>
    </source>
</evidence>
<accession>A0ABU4WHQ6</accession>
<dbReference type="InterPro" id="IPR002379">
    <property type="entry name" value="ATPase_proteolipid_c-like_dom"/>
</dbReference>
<organism evidence="15 16">
    <name type="scientific">Intestinicryptomonas porci</name>
    <dbReference type="NCBI Taxonomy" id="2926320"/>
    <lineage>
        <taxon>Bacteria</taxon>
        <taxon>Pseudomonadati</taxon>
        <taxon>Verrucomicrobiota</taxon>
        <taxon>Opitutia</taxon>
        <taxon>Opitutales</taxon>
        <taxon>Intestinicryptomonaceae</taxon>
        <taxon>Intestinicryptomonas</taxon>
    </lineage>
</organism>
<evidence type="ECO:0000256" key="7">
    <source>
        <dbReference type="ARBA" id="ARBA00022989"/>
    </source>
</evidence>
<keyword evidence="10 13" id="KW-0472">Membrane</keyword>
<dbReference type="SUPFAM" id="SSF81333">
    <property type="entry name" value="F1F0 ATP synthase subunit C"/>
    <property type="match status" value="1"/>
</dbReference>
<dbReference type="PROSITE" id="PS00605">
    <property type="entry name" value="ATPASE_C"/>
    <property type="match status" value="1"/>
</dbReference>
<evidence type="ECO:0000256" key="13">
    <source>
        <dbReference type="SAM" id="Phobius"/>
    </source>
</evidence>
<evidence type="ECO:0000256" key="10">
    <source>
        <dbReference type="ARBA" id="ARBA00023136"/>
    </source>
</evidence>
<dbReference type="Gene3D" id="1.20.20.10">
    <property type="entry name" value="F1F0 ATP synthase subunit C"/>
    <property type="match status" value="1"/>
</dbReference>
<sequence>MTELLAEVVNSGVTGNIHVAIACLGAALGVGFIGAKGAEAVGRNPGAFTNIMIFGILAMAMAEAIVFYAIFLAK</sequence>
<feature type="domain" description="V-ATPase proteolipid subunit C-like" evidence="14">
    <location>
        <begin position="19"/>
        <end position="70"/>
    </location>
</feature>
<protein>
    <recommendedName>
        <fullName evidence="11">ATP synthase F(0) sector subunit c</fullName>
    </recommendedName>
    <alternativeName>
        <fullName evidence="12">F-type ATPase subunit c</fullName>
    </alternativeName>
</protein>
<comment type="caution">
    <text evidence="15">The sequence shown here is derived from an EMBL/GenBank/DDBJ whole genome shotgun (WGS) entry which is preliminary data.</text>
</comment>
<dbReference type="EMBL" id="JALBUT010000009">
    <property type="protein sequence ID" value="MDX8416090.1"/>
    <property type="molecule type" value="Genomic_DNA"/>
</dbReference>
<evidence type="ECO:0000313" key="16">
    <source>
        <dbReference type="Proteomes" id="UP001275932"/>
    </source>
</evidence>
<dbReference type="Pfam" id="PF00137">
    <property type="entry name" value="ATP-synt_C"/>
    <property type="match status" value="1"/>
</dbReference>
<name>A0ABU4WHQ6_9BACT</name>
<comment type="similarity">
    <text evidence="2">Belongs to the ATPase C chain family.</text>
</comment>
<dbReference type="Proteomes" id="UP001275932">
    <property type="component" value="Unassembled WGS sequence"/>
</dbReference>
<dbReference type="PRINTS" id="PR00124">
    <property type="entry name" value="ATPASEC"/>
</dbReference>
<gene>
    <name evidence="15" type="ORF">MOX91_07870</name>
</gene>
<evidence type="ECO:0000256" key="12">
    <source>
        <dbReference type="ARBA" id="ARBA00032887"/>
    </source>
</evidence>
<keyword evidence="6" id="KW-0375">Hydrogen ion transport</keyword>
<evidence type="ECO:0000256" key="5">
    <source>
        <dbReference type="ARBA" id="ARBA00022692"/>
    </source>
</evidence>
<keyword evidence="5 13" id="KW-0812">Transmembrane</keyword>
<evidence type="ECO:0000256" key="2">
    <source>
        <dbReference type="ARBA" id="ARBA00006704"/>
    </source>
</evidence>
<evidence type="ECO:0000259" key="14">
    <source>
        <dbReference type="Pfam" id="PF00137"/>
    </source>
</evidence>
<evidence type="ECO:0000313" key="15">
    <source>
        <dbReference type="EMBL" id="MDX8416090.1"/>
    </source>
</evidence>
<keyword evidence="8" id="KW-0406">Ion transport</keyword>
<evidence type="ECO:0000256" key="6">
    <source>
        <dbReference type="ARBA" id="ARBA00022781"/>
    </source>
</evidence>
<dbReference type="InterPro" id="IPR035921">
    <property type="entry name" value="F/V-ATP_Csub_sf"/>
</dbReference>
<evidence type="ECO:0000256" key="9">
    <source>
        <dbReference type="ARBA" id="ARBA00023121"/>
    </source>
</evidence>
<dbReference type="InterPro" id="IPR038662">
    <property type="entry name" value="ATP_synth_F0_csu_sf"/>
</dbReference>
<reference evidence="15 16" key="1">
    <citation type="submission" date="2022-03" db="EMBL/GenBank/DDBJ databases">
        <title>Novel taxa within the pig intestine.</title>
        <authorList>
            <person name="Wylensek D."/>
            <person name="Bishof K."/>
            <person name="Afrizal A."/>
            <person name="Clavel T."/>
        </authorList>
    </citation>
    <scope>NUCLEOTIDE SEQUENCE [LARGE SCALE GENOMIC DNA]</scope>
    <source>
        <strain evidence="15 16">CLA-KB-P66</strain>
    </source>
</reference>
<evidence type="ECO:0000256" key="3">
    <source>
        <dbReference type="ARBA" id="ARBA00022448"/>
    </source>
</evidence>
<feature type="transmembrane region" description="Helical" evidence="13">
    <location>
        <begin position="47"/>
        <end position="71"/>
    </location>
</feature>
<proteinExistence type="inferred from homology"/>